<feature type="signal peptide" evidence="2">
    <location>
        <begin position="1"/>
        <end position="26"/>
    </location>
</feature>
<keyword evidence="4" id="KW-1185">Reference proteome</keyword>
<dbReference type="RefSeq" id="WP_102246225.1">
    <property type="nucleotide sequence ID" value="NZ_CP025682.1"/>
</dbReference>
<dbReference type="KEGG" id="atw:C0099_03865"/>
<dbReference type="Proteomes" id="UP000242205">
    <property type="component" value="Chromosome"/>
</dbReference>
<dbReference type="OrthoDB" id="6717343at2"/>
<feature type="compositionally biased region" description="Basic and acidic residues" evidence="1">
    <location>
        <begin position="43"/>
        <end position="56"/>
    </location>
</feature>
<evidence type="ECO:0000256" key="1">
    <source>
        <dbReference type="SAM" id="MobiDB-lite"/>
    </source>
</evidence>
<feature type="region of interest" description="Disordered" evidence="1">
    <location>
        <begin position="40"/>
        <end position="64"/>
    </location>
</feature>
<feature type="chain" id="PRO_5014440290" description="Cobalt-zinc-cadmium resistance protein" evidence="2">
    <location>
        <begin position="27"/>
        <end position="118"/>
    </location>
</feature>
<protein>
    <recommendedName>
        <fullName evidence="5">Cobalt-zinc-cadmium resistance protein</fullName>
    </recommendedName>
</protein>
<keyword evidence="2" id="KW-0732">Signal</keyword>
<proteinExistence type="predicted"/>
<evidence type="ECO:0008006" key="5">
    <source>
        <dbReference type="Google" id="ProtNLM"/>
    </source>
</evidence>
<gene>
    <name evidence="3" type="ORF">C0099_03865</name>
</gene>
<dbReference type="InterPro" id="IPR021333">
    <property type="entry name" value="DUF2946"/>
</dbReference>
<dbReference type="Pfam" id="PF11162">
    <property type="entry name" value="DUF2946"/>
    <property type="match status" value="1"/>
</dbReference>
<sequence>MIRAMLRWVVVLLIALLPLQSLWASAGSYCEHEQGSDAWHFGHHADSHSDASHDEPQSPTAKHPDCATCKLHAKTLAAVASTLSLPASIGLLPAQTHPPIATAPPTRIERPKWAGLAA</sequence>
<organism evidence="3 4">
    <name type="scientific">Pseudazoarcus pumilus</name>
    <dbReference type="NCBI Taxonomy" id="2067960"/>
    <lineage>
        <taxon>Bacteria</taxon>
        <taxon>Pseudomonadati</taxon>
        <taxon>Pseudomonadota</taxon>
        <taxon>Betaproteobacteria</taxon>
        <taxon>Rhodocyclales</taxon>
        <taxon>Zoogloeaceae</taxon>
        <taxon>Pseudazoarcus</taxon>
    </lineage>
</organism>
<evidence type="ECO:0000256" key="2">
    <source>
        <dbReference type="SAM" id="SignalP"/>
    </source>
</evidence>
<accession>A0A2I6S4G9</accession>
<evidence type="ECO:0000313" key="4">
    <source>
        <dbReference type="Proteomes" id="UP000242205"/>
    </source>
</evidence>
<name>A0A2I6S4G9_9RHOO</name>
<feature type="region of interest" description="Disordered" evidence="1">
    <location>
        <begin position="94"/>
        <end position="118"/>
    </location>
</feature>
<evidence type="ECO:0000313" key="3">
    <source>
        <dbReference type="EMBL" id="AUN94153.1"/>
    </source>
</evidence>
<dbReference type="EMBL" id="CP025682">
    <property type="protein sequence ID" value="AUN94153.1"/>
    <property type="molecule type" value="Genomic_DNA"/>
</dbReference>
<reference evidence="3 4" key="1">
    <citation type="submission" date="2018-01" db="EMBL/GenBank/DDBJ databases">
        <authorList>
            <person name="Fu G.-Y."/>
        </authorList>
    </citation>
    <scope>NUCLEOTIDE SEQUENCE [LARGE SCALE GENOMIC DNA]</scope>
    <source>
        <strain evidence="3 4">SY39</strain>
    </source>
</reference>
<dbReference type="AlphaFoldDB" id="A0A2I6S4G9"/>